<organism evidence="2 3">
    <name type="scientific">Variovorax paradoxus</name>
    <dbReference type="NCBI Taxonomy" id="34073"/>
    <lineage>
        <taxon>Bacteria</taxon>
        <taxon>Pseudomonadati</taxon>
        <taxon>Pseudomonadota</taxon>
        <taxon>Betaproteobacteria</taxon>
        <taxon>Burkholderiales</taxon>
        <taxon>Comamonadaceae</taxon>
        <taxon>Variovorax</taxon>
    </lineage>
</organism>
<dbReference type="GO" id="GO:0003697">
    <property type="term" value="F:single-stranded DNA binding"/>
    <property type="evidence" value="ECO:0007669"/>
    <property type="project" value="InterPro"/>
</dbReference>
<dbReference type="EMBL" id="JAUSRV010000001">
    <property type="protein sequence ID" value="MDP9968883.1"/>
    <property type="molecule type" value="Genomic_DNA"/>
</dbReference>
<dbReference type="AlphaFoldDB" id="A0AAW8E7Q3"/>
<protein>
    <submittedName>
        <fullName evidence="2">Antirestriction protein ArdC</fullName>
    </submittedName>
</protein>
<evidence type="ECO:0000259" key="1">
    <source>
        <dbReference type="Pfam" id="PF08401"/>
    </source>
</evidence>
<evidence type="ECO:0000313" key="3">
    <source>
        <dbReference type="Proteomes" id="UP001224845"/>
    </source>
</evidence>
<dbReference type="RefSeq" id="WP_307591482.1">
    <property type="nucleotide sequence ID" value="NZ_JAUSRV010000001.1"/>
</dbReference>
<comment type="caution">
    <text evidence="2">The sequence shown here is derived from an EMBL/GenBank/DDBJ whole genome shotgun (WGS) entry which is preliminary data.</text>
</comment>
<proteinExistence type="predicted"/>
<dbReference type="Pfam" id="PF08401">
    <property type="entry name" value="ArdcN"/>
    <property type="match status" value="1"/>
</dbReference>
<name>A0AAW8E7Q3_VARPD</name>
<accession>A0AAW8E7Q3</accession>
<feature type="domain" description="N-terminal" evidence="1">
    <location>
        <begin position="23"/>
        <end position="60"/>
    </location>
</feature>
<gene>
    <name evidence="2" type="ORF">J2W39_000106</name>
</gene>
<dbReference type="InterPro" id="IPR013610">
    <property type="entry name" value="ArdC_N"/>
</dbReference>
<dbReference type="Proteomes" id="UP001224845">
    <property type="component" value="Unassembled WGS sequence"/>
</dbReference>
<reference evidence="2" key="1">
    <citation type="submission" date="2023-07" db="EMBL/GenBank/DDBJ databases">
        <title>Sorghum-associated microbial communities from plants grown in Nebraska, USA.</title>
        <authorList>
            <person name="Schachtman D."/>
        </authorList>
    </citation>
    <scope>NUCLEOTIDE SEQUENCE</scope>
    <source>
        <strain evidence="2">DS3315</strain>
    </source>
</reference>
<sequence length="75" mass="8345">MLPFFTTSAQRCAGGEASFGGVDAYRGANVLLLWETAIEEVYASNVWLTYRQAQRLGAEVVYIARNSRPVQTFPE</sequence>
<evidence type="ECO:0000313" key="2">
    <source>
        <dbReference type="EMBL" id="MDP9968883.1"/>
    </source>
</evidence>